<feature type="repeat" description="PPR" evidence="2">
    <location>
        <begin position="706"/>
        <end position="740"/>
    </location>
</feature>
<gene>
    <name evidence="3" type="primary">LOC107775361</name>
</gene>
<feature type="repeat" description="PPR" evidence="2">
    <location>
        <begin position="504"/>
        <end position="538"/>
    </location>
</feature>
<dbReference type="InterPro" id="IPR011990">
    <property type="entry name" value="TPR-like_helical_dom_sf"/>
</dbReference>
<dbReference type="PANTHER" id="PTHR47926:SF496">
    <property type="entry name" value="PENTACOTRIPEPTIDE-REPEAT REGION OF PRORP DOMAIN-CONTAINING PROTEIN"/>
    <property type="match status" value="1"/>
</dbReference>
<protein>
    <submittedName>
        <fullName evidence="3">Pentatricopeptide repeat-containing protein At1g74600, chloroplastic-like</fullName>
    </submittedName>
</protein>
<dbReference type="FunFam" id="1.25.40.10:FF:000031">
    <property type="entry name" value="Pentatricopeptide repeat-containing protein mitochondrial"/>
    <property type="match status" value="1"/>
</dbReference>
<dbReference type="InterPro" id="IPR046848">
    <property type="entry name" value="E_motif"/>
</dbReference>
<dbReference type="FunFam" id="1.25.40.10:FF:000090">
    <property type="entry name" value="Pentatricopeptide repeat-containing protein, chloroplastic"/>
    <property type="match status" value="1"/>
</dbReference>
<evidence type="ECO:0000256" key="1">
    <source>
        <dbReference type="ARBA" id="ARBA00022737"/>
    </source>
</evidence>
<reference evidence="3" key="1">
    <citation type="submission" date="2025-08" db="UniProtKB">
        <authorList>
            <consortium name="RefSeq"/>
        </authorList>
    </citation>
    <scope>IDENTIFICATION</scope>
</reference>
<feature type="repeat" description="PPR" evidence="2">
    <location>
        <begin position="102"/>
        <end position="136"/>
    </location>
</feature>
<dbReference type="GO" id="GO:0003723">
    <property type="term" value="F:RNA binding"/>
    <property type="evidence" value="ECO:0000318"/>
    <property type="project" value="GO_Central"/>
</dbReference>
<proteinExistence type="predicted"/>
<dbReference type="OMA" id="AWTTIID"/>
<dbReference type="Gene3D" id="1.25.40.10">
    <property type="entry name" value="Tetratricopeptide repeat domain"/>
    <property type="match status" value="8"/>
</dbReference>
<dbReference type="Pfam" id="PF13041">
    <property type="entry name" value="PPR_2"/>
    <property type="match status" value="4"/>
</dbReference>
<feature type="repeat" description="PPR" evidence="2">
    <location>
        <begin position="304"/>
        <end position="338"/>
    </location>
</feature>
<dbReference type="RefSeq" id="XP_016450574.1">
    <property type="nucleotide sequence ID" value="XM_016595088.1"/>
</dbReference>
<evidence type="ECO:0000256" key="2">
    <source>
        <dbReference type="PROSITE-ProRule" id="PRU00708"/>
    </source>
</evidence>
<dbReference type="STRING" id="4097.A0A1S3YEK2"/>
<keyword evidence="1" id="KW-0677">Repeat</keyword>
<dbReference type="InterPro" id="IPR046960">
    <property type="entry name" value="PPR_At4g14850-like_plant"/>
</dbReference>
<dbReference type="PANTHER" id="PTHR47926">
    <property type="entry name" value="PENTATRICOPEPTIDE REPEAT-CONTAINING PROTEIN"/>
    <property type="match status" value="1"/>
</dbReference>
<organism evidence="3">
    <name type="scientific">Nicotiana tabacum</name>
    <name type="common">Common tobacco</name>
    <dbReference type="NCBI Taxonomy" id="4097"/>
    <lineage>
        <taxon>Eukaryota</taxon>
        <taxon>Viridiplantae</taxon>
        <taxon>Streptophyta</taxon>
        <taxon>Embryophyta</taxon>
        <taxon>Tracheophyta</taxon>
        <taxon>Spermatophyta</taxon>
        <taxon>Magnoliopsida</taxon>
        <taxon>eudicotyledons</taxon>
        <taxon>Gunneridae</taxon>
        <taxon>Pentapetalae</taxon>
        <taxon>asterids</taxon>
        <taxon>lamiids</taxon>
        <taxon>Solanales</taxon>
        <taxon>Solanaceae</taxon>
        <taxon>Nicotianoideae</taxon>
        <taxon>Nicotianeae</taxon>
        <taxon>Nicotiana</taxon>
    </lineage>
</organism>
<dbReference type="FunFam" id="1.25.40.10:FF:000344">
    <property type="entry name" value="Pentatricopeptide repeat-containing protein"/>
    <property type="match status" value="1"/>
</dbReference>
<feature type="repeat" description="PPR" evidence="2">
    <location>
        <begin position="741"/>
        <end position="776"/>
    </location>
</feature>
<dbReference type="SMR" id="A0A1S3YEK2"/>
<dbReference type="Pfam" id="PF20431">
    <property type="entry name" value="E_motif"/>
    <property type="match status" value="1"/>
</dbReference>
<dbReference type="KEGG" id="nta:107775361"/>
<dbReference type="AlphaFoldDB" id="A0A1S3YEK2"/>
<feature type="repeat" description="PPR" evidence="2">
    <location>
        <begin position="605"/>
        <end position="639"/>
    </location>
</feature>
<dbReference type="Pfam" id="PF01535">
    <property type="entry name" value="PPR"/>
    <property type="match status" value="4"/>
</dbReference>
<name>A0A1S3YEK2_TOBAC</name>
<dbReference type="OrthoDB" id="1915063at2759"/>
<dbReference type="NCBIfam" id="TIGR00756">
    <property type="entry name" value="PPR"/>
    <property type="match status" value="4"/>
</dbReference>
<evidence type="ECO:0000313" key="3">
    <source>
        <dbReference type="RefSeq" id="XP_016450574.1"/>
    </source>
</evidence>
<accession>A0A1S3YEK2</accession>
<sequence>MNSVSCHQLEQKFSAFGRKFISSIALVDGTSNFSDQHPIQLLNARTNPRNIVHSKPEIAHSHLIKTQNLESNVYAANSLLDAYCKSRMDNAAKLLDEMPNPNTFSWNLMISNSNKALLYEDAWRLFCRMHMLGFDMNMFTYGSVLSACGALTSTLWGEQVYGLVMKNGFFSDGYVRCGMIELFSRSCRFRDALRVFYDCLCDNVVCWNAIIAGAIKNRMYWVGLDIFSRMWGGFLKPNEFTIPSVLNACVALLELRLGKTVHGAVIKCGLEKDVFVGTAIVDLYAKCGVMEEAFKEFMQMPVSNVVSWTAMLNGFVQNGDPLSAVGIFAEMRNKEVEINSYTVTSVLTACANPAMAKEAIQIHSWIYKTGFYQDPVVQNSLINMYSKIGEVSLSEAVFAEAENLQHLGLWSNMISVLAQNSNSDKVIHLFQRIFQEDLKPDKFCCSSVLGVVDCLDLGRQIHSYTLKSGLISNVNVSSSLFTMYSKCGNIEESYIIFELIEDKDIVSWASMIAGLVEHGFSDKAVELFREMSVEEVTPDEMTLTAILNACSSLQTVKTGKEIHGFILRHGVGELGIANGAIVNMYTKCSDLVSARRFFDMLPLKDKFSCTSIVTGYAQRGYVEDTLQLFKQMLMADLDICSFTISSILGVLALSNRSGIGIQVHAYCMKMGSQSEASTGGSLVMMYSKCGSVDDCCKAFEEILAPDLVSWTAMIVSYAQNGKGGDALQVYELMRNSGITPDSVTFIGVLSACSHAGLVEEGYFFLTSMMKDYGIEPGYRHYACMVDLLGRSGRLTEAERIISEMPMKPDALVWGTLLAACKVHGDVELGKLAAKKIIELEPSEVGAYISLSNIWASVGQWEEVLKIRSSMQGTGIAKEPGWSSL</sequence>
<dbReference type="GO" id="GO:0009451">
    <property type="term" value="P:RNA modification"/>
    <property type="evidence" value="ECO:0000318"/>
    <property type="project" value="GO_Central"/>
</dbReference>
<dbReference type="PaxDb" id="4097-A0A1S3YEK2"/>
<dbReference type="PROSITE" id="PS51375">
    <property type="entry name" value="PPR"/>
    <property type="match status" value="6"/>
</dbReference>
<dbReference type="InterPro" id="IPR002885">
    <property type="entry name" value="PPR_rpt"/>
</dbReference>